<reference evidence="1 2" key="1">
    <citation type="journal article" date="2020" name="Int. J. Syst. Evol. Microbiol.">
        <title>Reclassification of Streptomyces castelarensis and Streptomyces sporoclivatus as later heterotypic synonyms of Streptomyces antimycoticus.</title>
        <authorList>
            <person name="Komaki H."/>
            <person name="Tamura T."/>
        </authorList>
    </citation>
    <scope>NUCLEOTIDE SEQUENCE [LARGE SCALE GENOMIC DNA]</scope>
    <source>
        <strain evidence="1 2">NBRC 13459</strain>
    </source>
</reference>
<dbReference type="Proteomes" id="UP000301309">
    <property type="component" value="Unassembled WGS sequence"/>
</dbReference>
<protein>
    <submittedName>
        <fullName evidence="1">Uncharacterized protein</fullName>
    </submittedName>
</protein>
<comment type="caution">
    <text evidence="1">The sequence shown here is derived from an EMBL/GenBank/DDBJ whole genome shotgun (WGS) entry which is preliminary data.</text>
</comment>
<evidence type="ECO:0000313" key="1">
    <source>
        <dbReference type="EMBL" id="GDY50781.1"/>
    </source>
</evidence>
<organism evidence="1 2">
    <name type="scientific">Streptomyces violaceusniger</name>
    <dbReference type="NCBI Taxonomy" id="68280"/>
    <lineage>
        <taxon>Bacteria</taxon>
        <taxon>Bacillati</taxon>
        <taxon>Actinomycetota</taxon>
        <taxon>Actinomycetes</taxon>
        <taxon>Kitasatosporales</taxon>
        <taxon>Streptomycetaceae</taxon>
        <taxon>Streptomyces</taxon>
        <taxon>Streptomyces violaceusniger group</taxon>
    </lineage>
</organism>
<dbReference type="AlphaFoldDB" id="A0A4D4KND1"/>
<sequence length="58" mass="5980">MRKIAAADGAIGQVLGCHYLLSFSARFFGGADLAARVERESAAGQWCWGGGLSPASHG</sequence>
<keyword evidence="2" id="KW-1185">Reference proteome</keyword>
<evidence type="ECO:0000313" key="2">
    <source>
        <dbReference type="Proteomes" id="UP000301309"/>
    </source>
</evidence>
<gene>
    <name evidence="1" type="ORF">SVIO_014040</name>
</gene>
<accession>A0A4D4KND1</accession>
<name>A0A4D4KND1_STRVO</name>
<proteinExistence type="predicted"/>
<dbReference type="EMBL" id="BJHW01000001">
    <property type="protein sequence ID" value="GDY50781.1"/>
    <property type="molecule type" value="Genomic_DNA"/>
</dbReference>